<proteinExistence type="predicted"/>
<dbReference type="AlphaFoldDB" id="A0A811R3F8"/>
<feature type="compositionally biased region" description="Basic and acidic residues" evidence="1">
    <location>
        <begin position="224"/>
        <end position="233"/>
    </location>
</feature>
<reference evidence="3" key="1">
    <citation type="submission" date="2020-10" db="EMBL/GenBank/DDBJ databases">
        <authorList>
            <person name="Han B."/>
            <person name="Lu T."/>
            <person name="Zhao Q."/>
            <person name="Huang X."/>
            <person name="Zhao Y."/>
        </authorList>
    </citation>
    <scope>NUCLEOTIDE SEQUENCE</scope>
</reference>
<evidence type="ECO:0000313" key="4">
    <source>
        <dbReference type="Proteomes" id="UP000604825"/>
    </source>
</evidence>
<dbReference type="Pfam" id="PF26055">
    <property type="entry name" value="Mtase_EDM2"/>
    <property type="match status" value="1"/>
</dbReference>
<dbReference type="PANTHER" id="PTHR46235">
    <property type="entry name" value="PHD FINGER-CONTAINING PROTEIN DDB_G0268158"/>
    <property type="match status" value="1"/>
</dbReference>
<dbReference type="EMBL" id="CAJGYO010000013">
    <property type="protein sequence ID" value="CAD6264594.1"/>
    <property type="molecule type" value="Genomic_DNA"/>
</dbReference>
<feature type="domain" description="DM2" evidence="2">
    <location>
        <begin position="16"/>
        <end position="119"/>
    </location>
</feature>
<dbReference type="InterPro" id="IPR058939">
    <property type="entry name" value="Mtase_EDM2"/>
</dbReference>
<dbReference type="PANTHER" id="PTHR46235:SF20">
    <property type="entry name" value="PROTEIN ENHANCED DOWNY MILDEW 2"/>
    <property type="match status" value="1"/>
</dbReference>
<feature type="region of interest" description="Disordered" evidence="1">
    <location>
        <begin position="157"/>
        <end position="180"/>
    </location>
</feature>
<sequence length="381" mass="41513">MQKDGGDDASTSGRWTNDFNFERRDWMTVQPDELPTGCRLVMGLNPPFGVKASLANQFINKALTFKPKLIILIVPKETERLDKKYPPYELIWQDSDQLSGKSFYLPGSLGVDNKSMWRNDAEVAGIPPCYLDQLMSDTFHDPTTSPGDCWNDINGRSRQPCNYETTGPGRSDPTYDHTETCSDMSISLSESDFQRKDQALSMPEHGGINSEASDAVGSASAEKPTVDADHDEVTSAPGPYHLPGNASEAGRQAAGVHYWMMEDSPLLEDGELSDAPPAGRPAAGIHHQPTEHRPAAATPGAASWCGQPDHSPPVAGIMPELCHQETPSLDCACGKDATPLVGSCPKAWAIRPSIKGHQMLGSRMKTIKPRLPRKKESLFCL</sequence>
<organism evidence="3 4">
    <name type="scientific">Miscanthus lutarioriparius</name>
    <dbReference type="NCBI Taxonomy" id="422564"/>
    <lineage>
        <taxon>Eukaryota</taxon>
        <taxon>Viridiplantae</taxon>
        <taxon>Streptophyta</taxon>
        <taxon>Embryophyta</taxon>
        <taxon>Tracheophyta</taxon>
        <taxon>Spermatophyta</taxon>
        <taxon>Magnoliopsida</taxon>
        <taxon>Liliopsida</taxon>
        <taxon>Poales</taxon>
        <taxon>Poaceae</taxon>
        <taxon>PACMAD clade</taxon>
        <taxon>Panicoideae</taxon>
        <taxon>Andropogonodae</taxon>
        <taxon>Andropogoneae</taxon>
        <taxon>Saccharinae</taxon>
        <taxon>Miscanthus</taxon>
    </lineage>
</organism>
<dbReference type="Proteomes" id="UP000604825">
    <property type="component" value="Unassembled WGS sequence"/>
</dbReference>
<comment type="caution">
    <text evidence="3">The sequence shown here is derived from an EMBL/GenBank/DDBJ whole genome shotgun (WGS) entry which is preliminary data.</text>
</comment>
<protein>
    <recommendedName>
        <fullName evidence="2">DM2 domain-containing protein</fullName>
    </recommendedName>
</protein>
<gene>
    <name evidence="3" type="ORF">NCGR_LOCUS47899</name>
</gene>
<dbReference type="OrthoDB" id="21264at2759"/>
<accession>A0A811R3F8</accession>
<evidence type="ECO:0000313" key="3">
    <source>
        <dbReference type="EMBL" id="CAD6264594.1"/>
    </source>
</evidence>
<evidence type="ECO:0000256" key="1">
    <source>
        <dbReference type="SAM" id="MobiDB-lite"/>
    </source>
</evidence>
<feature type="region of interest" description="Disordered" evidence="1">
    <location>
        <begin position="271"/>
        <end position="308"/>
    </location>
</feature>
<evidence type="ECO:0000259" key="2">
    <source>
        <dbReference type="Pfam" id="PF26055"/>
    </source>
</evidence>
<name>A0A811R3F8_9POAL</name>
<feature type="region of interest" description="Disordered" evidence="1">
    <location>
        <begin position="192"/>
        <end position="247"/>
    </location>
</feature>
<keyword evidence="4" id="KW-1185">Reference proteome</keyword>